<dbReference type="RefSeq" id="WP_145198578.1">
    <property type="nucleotide sequence ID" value="NZ_CP036434.1"/>
</dbReference>
<protein>
    <submittedName>
        <fullName evidence="1">Uncharacterized protein</fullName>
    </submittedName>
</protein>
<name>A0A518ETS6_9BACT</name>
<dbReference type="EMBL" id="CP036434">
    <property type="protein sequence ID" value="QDV07497.1"/>
    <property type="molecule type" value="Genomic_DNA"/>
</dbReference>
<gene>
    <name evidence="1" type="ORF">Poly30_30230</name>
</gene>
<keyword evidence="2" id="KW-1185">Reference proteome</keyword>
<dbReference type="AlphaFoldDB" id="A0A518ETS6"/>
<evidence type="ECO:0000313" key="2">
    <source>
        <dbReference type="Proteomes" id="UP000320390"/>
    </source>
</evidence>
<reference evidence="1 2" key="1">
    <citation type="submission" date="2019-02" db="EMBL/GenBank/DDBJ databases">
        <title>Deep-cultivation of Planctomycetes and their phenomic and genomic characterization uncovers novel biology.</title>
        <authorList>
            <person name="Wiegand S."/>
            <person name="Jogler M."/>
            <person name="Boedeker C."/>
            <person name="Pinto D."/>
            <person name="Vollmers J."/>
            <person name="Rivas-Marin E."/>
            <person name="Kohn T."/>
            <person name="Peeters S.H."/>
            <person name="Heuer A."/>
            <person name="Rast P."/>
            <person name="Oberbeckmann S."/>
            <person name="Bunk B."/>
            <person name="Jeske O."/>
            <person name="Meyerdierks A."/>
            <person name="Storesund J.E."/>
            <person name="Kallscheuer N."/>
            <person name="Luecker S."/>
            <person name="Lage O.M."/>
            <person name="Pohl T."/>
            <person name="Merkel B.J."/>
            <person name="Hornburger P."/>
            <person name="Mueller R.-W."/>
            <person name="Bruemmer F."/>
            <person name="Labrenz M."/>
            <person name="Spormann A.M."/>
            <person name="Op den Camp H."/>
            <person name="Overmann J."/>
            <person name="Amann R."/>
            <person name="Jetten M.S.M."/>
            <person name="Mascher T."/>
            <person name="Medema M.H."/>
            <person name="Devos D.P."/>
            <person name="Kaster A.-K."/>
            <person name="Ovreas L."/>
            <person name="Rohde M."/>
            <person name="Galperin M.Y."/>
            <person name="Jogler C."/>
        </authorList>
    </citation>
    <scope>NUCLEOTIDE SEQUENCE [LARGE SCALE GENOMIC DNA]</scope>
    <source>
        <strain evidence="1 2">Poly30</strain>
    </source>
</reference>
<evidence type="ECO:0000313" key="1">
    <source>
        <dbReference type="EMBL" id="QDV07497.1"/>
    </source>
</evidence>
<dbReference type="Proteomes" id="UP000320390">
    <property type="component" value="Chromosome"/>
</dbReference>
<accession>A0A518ETS6</accession>
<organism evidence="1 2">
    <name type="scientific">Saltatorellus ferox</name>
    <dbReference type="NCBI Taxonomy" id="2528018"/>
    <lineage>
        <taxon>Bacteria</taxon>
        <taxon>Pseudomonadati</taxon>
        <taxon>Planctomycetota</taxon>
        <taxon>Planctomycetia</taxon>
        <taxon>Planctomycetia incertae sedis</taxon>
        <taxon>Saltatorellus</taxon>
    </lineage>
</organism>
<sequence length="403" mass="44858">MTETTQEDRNRSAHEALDAARESATLAAAEFVDAVRAVLEDDHWPSQIGSAIDLERVVTLSHKGAWQIYRMGHAVEPLAELSNMPGSTTLGQFRRGAERHGVEEAALKRLTESHAALDRRMKAIGGDRETFIEMVAEWRGMPASGAAAAHCRQAFRANRHVWGISAKASFATLWFVDSGARIEAIRLRGMHGLTAARRTVWDVYGSQDPDRHTSFALADNPLEIHPLLPAYCRGVLPRLERRRSGGWTHVRAHFEAAGQIAQHSLVFGERVVRDDEPDEQDWFNLACSFPAEYLQVDVIAPIRWEPRMVQGGLYSVQAAERLDPGPQKIHSAATEAFEQLPLRAACRSNAMADYPAMIASIAQGEQLDVASYTLFRLTCEYPPTGSGLRLDFRRNVDSRDDRP</sequence>
<proteinExistence type="predicted"/>